<dbReference type="RefSeq" id="WP_193376991.1">
    <property type="nucleotide sequence ID" value="NZ_CP053452.2"/>
</dbReference>
<organism evidence="2 3">
    <name type="scientific">Frigoriglobus tundricola</name>
    <dbReference type="NCBI Taxonomy" id="2774151"/>
    <lineage>
        <taxon>Bacteria</taxon>
        <taxon>Pseudomonadati</taxon>
        <taxon>Planctomycetota</taxon>
        <taxon>Planctomycetia</taxon>
        <taxon>Gemmatales</taxon>
        <taxon>Gemmataceae</taxon>
        <taxon>Frigoriglobus</taxon>
    </lineage>
</organism>
<dbReference type="AlphaFoldDB" id="A0A6M5YGC1"/>
<evidence type="ECO:0008006" key="4">
    <source>
        <dbReference type="Google" id="ProtNLM"/>
    </source>
</evidence>
<dbReference type="KEGG" id="ftj:FTUN_0548"/>
<feature type="compositionally biased region" description="Basic and acidic residues" evidence="1">
    <location>
        <begin position="140"/>
        <end position="150"/>
    </location>
</feature>
<gene>
    <name evidence="2" type="ORF">FTUN_0548</name>
</gene>
<evidence type="ECO:0000256" key="1">
    <source>
        <dbReference type="SAM" id="MobiDB-lite"/>
    </source>
</evidence>
<protein>
    <recommendedName>
        <fullName evidence="4">Alginate export domain-containing protein</fullName>
    </recommendedName>
</protein>
<sequence>MSRVSKLGRWVAGGLLGVAGAAAPGDEPASIAPAPRAVVPVVDMIPAPHAVAPTADKAPAPRTPGAKPVVAAAAAPFMPVAPSDRSPAGTPAPLPVPAPVPGPLPPGFVPPSVALPELGAPVVSAAGTRPGQPPNPTPKDTTRQPIDRLLEPTSPTGPAAPSEPVPPPYVYFPTLGFAGKSGVLPRSGGNEEFETVEDRWRIGFPEWDRYGLGHPRVFDYPYRLGRWFDPYNQNVLKGDYPIIGQHTFLEITGTNSTIFTGRMVPTATTPFESTARPFTTEFFGRPGQFVFSNTTMISVDLFQGDAAFKPNDWRLNLTPAVNVNTLAAQELAVVSPDVRKGLNRDRSWTTIQQGFAEYKLADLSPQYDFVSVRAGIQPFTSDFRGFIFSDVNRGVRLFGNLDGNRTQYNMAYFAQLEKDTNSQLNTFTNRNQNIVVANLYRQDFLFPGYTAEFSFHYNNDNPSLKFDKNGFLVRPDPVGVFQPHEIDAYYLGWAGDGHIDRFNISHAFYWVLGRDTMNPLAGQSQSISAQMAAVELSYDRDWARFRVSGLYQSGDGNANNGHATGFDGILDNQNFGGLFGYFRQTRIPLFGVGLKNDQSNFVDLRSSRIQGQSNFVNPGLWLGNLGVDIDLTPRLRSINNANVLWYDKTNTLETFLFQSHIDRFIGVDLGSGLEYRPRLTNNAIFLGGLGVLIPGAGFRELYNAQKSKVPSLFNGFFQMTFTF</sequence>
<proteinExistence type="predicted"/>
<feature type="region of interest" description="Disordered" evidence="1">
    <location>
        <begin position="123"/>
        <end position="165"/>
    </location>
</feature>
<dbReference type="EMBL" id="CP053452">
    <property type="protein sequence ID" value="QJW93048.1"/>
    <property type="molecule type" value="Genomic_DNA"/>
</dbReference>
<keyword evidence="3" id="KW-1185">Reference proteome</keyword>
<dbReference type="Proteomes" id="UP000503447">
    <property type="component" value="Chromosome"/>
</dbReference>
<evidence type="ECO:0000313" key="2">
    <source>
        <dbReference type="EMBL" id="QJW93048.1"/>
    </source>
</evidence>
<reference evidence="3" key="1">
    <citation type="submission" date="2020-05" db="EMBL/GenBank/DDBJ databases">
        <title>Frigoriglobus tundricola gen. nov., sp. nov., a psychrotolerant cellulolytic planctomycete of the family Gemmataceae with two divergent copies of 16S rRNA gene.</title>
        <authorList>
            <person name="Kulichevskaya I.S."/>
            <person name="Ivanova A.A."/>
            <person name="Naumoff D.G."/>
            <person name="Beletsky A.V."/>
            <person name="Rijpstra W.I.C."/>
            <person name="Sinninghe Damste J.S."/>
            <person name="Mardanov A.V."/>
            <person name="Ravin N.V."/>
            <person name="Dedysh S.N."/>
        </authorList>
    </citation>
    <scope>NUCLEOTIDE SEQUENCE [LARGE SCALE GENOMIC DNA]</scope>
    <source>
        <strain evidence="3">PL17</strain>
    </source>
</reference>
<accession>A0A6M5YGC1</accession>
<evidence type="ECO:0000313" key="3">
    <source>
        <dbReference type="Proteomes" id="UP000503447"/>
    </source>
</evidence>
<name>A0A6M5YGC1_9BACT</name>